<dbReference type="AlphaFoldDB" id="A0AA35SBU8"/>
<proteinExistence type="predicted"/>
<gene>
    <name evidence="1" type="ORF">GBAR_LOCUS15370</name>
</gene>
<comment type="caution">
    <text evidence="1">The sequence shown here is derived from an EMBL/GenBank/DDBJ whole genome shotgun (WGS) entry which is preliminary data.</text>
</comment>
<evidence type="ECO:0000313" key="2">
    <source>
        <dbReference type="Proteomes" id="UP001174909"/>
    </source>
</evidence>
<reference evidence="1" key="1">
    <citation type="submission" date="2023-03" db="EMBL/GenBank/DDBJ databases">
        <authorList>
            <person name="Steffen K."/>
            <person name="Cardenas P."/>
        </authorList>
    </citation>
    <scope>NUCLEOTIDE SEQUENCE</scope>
</reference>
<dbReference type="EMBL" id="CASHTH010002239">
    <property type="protein sequence ID" value="CAI8026819.1"/>
    <property type="molecule type" value="Genomic_DNA"/>
</dbReference>
<organism evidence="1 2">
    <name type="scientific">Geodia barretti</name>
    <name type="common">Barrett's horny sponge</name>
    <dbReference type="NCBI Taxonomy" id="519541"/>
    <lineage>
        <taxon>Eukaryota</taxon>
        <taxon>Metazoa</taxon>
        <taxon>Porifera</taxon>
        <taxon>Demospongiae</taxon>
        <taxon>Heteroscleromorpha</taxon>
        <taxon>Tetractinellida</taxon>
        <taxon>Astrophorina</taxon>
        <taxon>Geodiidae</taxon>
        <taxon>Geodia</taxon>
    </lineage>
</organism>
<name>A0AA35SBU8_GEOBA</name>
<accession>A0AA35SBU8</accession>
<sequence>MSIRLGGIPSLSQLTWRSQKMFMNLLRGMMWEKNGT</sequence>
<dbReference type="Proteomes" id="UP001174909">
    <property type="component" value="Unassembled WGS sequence"/>
</dbReference>
<protein>
    <submittedName>
        <fullName evidence="1">Uncharacterized protein</fullName>
    </submittedName>
</protein>
<evidence type="ECO:0000313" key="1">
    <source>
        <dbReference type="EMBL" id="CAI8026819.1"/>
    </source>
</evidence>
<keyword evidence="2" id="KW-1185">Reference proteome</keyword>